<dbReference type="OrthoDB" id="7174015at2"/>
<keyword evidence="2" id="KW-1185">Reference proteome</keyword>
<organism evidence="1 2">
    <name type="scientific">Paradevosia tibetensis</name>
    <dbReference type="NCBI Taxonomy" id="1447062"/>
    <lineage>
        <taxon>Bacteria</taxon>
        <taxon>Pseudomonadati</taxon>
        <taxon>Pseudomonadota</taxon>
        <taxon>Alphaproteobacteria</taxon>
        <taxon>Hyphomicrobiales</taxon>
        <taxon>Devosiaceae</taxon>
        <taxon>Paradevosia</taxon>
    </lineage>
</organism>
<accession>A0A5B9DPR0</accession>
<gene>
    <name evidence="1" type="ORF">FNA67_14870</name>
</gene>
<name>A0A5B9DPR0_9HYPH</name>
<dbReference type="EMBL" id="CP041690">
    <property type="protein sequence ID" value="QEE21391.1"/>
    <property type="molecule type" value="Genomic_DNA"/>
</dbReference>
<sequence length="155" mass="16919">MRLVLAALGFILAMAAPALAATYDSPKALLDSIYESYSTNSFPEDSEEIYSAHLKRLFAADRERTPEGEVGALDFDPFINAQDYDLADLVIGEPEISGTLATSTVRFANFGEKNTVVISMVKEPDGWKVDNVQSIEGEVQWTLTEILGEVPTVAQ</sequence>
<dbReference type="RefSeq" id="WP_147656619.1">
    <property type="nucleotide sequence ID" value="NZ_BMFM01000001.1"/>
</dbReference>
<dbReference type="Proteomes" id="UP000321062">
    <property type="component" value="Chromosome"/>
</dbReference>
<dbReference type="Gene3D" id="3.10.450.50">
    <property type="match status" value="1"/>
</dbReference>
<dbReference type="Pfam" id="PF12883">
    <property type="entry name" value="DUF3828"/>
    <property type="match status" value="1"/>
</dbReference>
<dbReference type="KEGG" id="yti:FNA67_14870"/>
<proteinExistence type="predicted"/>
<dbReference type="AlphaFoldDB" id="A0A5B9DPR0"/>
<evidence type="ECO:0000313" key="1">
    <source>
        <dbReference type="EMBL" id="QEE21391.1"/>
    </source>
</evidence>
<evidence type="ECO:0000313" key="2">
    <source>
        <dbReference type="Proteomes" id="UP000321062"/>
    </source>
</evidence>
<reference evidence="1 2" key="1">
    <citation type="journal article" date="2015" name="Int. J. Syst. Evol. Microbiol.">
        <title>Youhaiella tibetensis gen. nov., sp. nov., isolated from subsurface sediment.</title>
        <authorList>
            <person name="Wang Y.X."/>
            <person name="Huang F.Q."/>
            <person name="Nogi Y."/>
            <person name="Pang S.J."/>
            <person name="Wang P.K."/>
            <person name="Lv J."/>
        </authorList>
    </citation>
    <scope>NUCLEOTIDE SEQUENCE [LARGE SCALE GENOMIC DNA]</scope>
    <source>
        <strain evidence="2">fig4</strain>
    </source>
</reference>
<protein>
    <submittedName>
        <fullName evidence="1">DUF3828 domain-containing protein</fullName>
    </submittedName>
</protein>
<dbReference type="InterPro" id="IPR024289">
    <property type="entry name" value="DUF3828"/>
</dbReference>